<name>A0ABS6K0A2_9BACI</name>
<comment type="similarity">
    <text evidence="3 9 11">Belongs to the uracil-DNA glycosylase (UDG) superfamily. UNG family.</text>
</comment>
<comment type="subcellular location">
    <subcellularLocation>
        <location evidence="9">Cytoplasm</location>
    </subcellularLocation>
</comment>
<organism evidence="13 14">
    <name type="scientific">Evansella alkalicola</name>
    <dbReference type="NCBI Taxonomy" id="745819"/>
    <lineage>
        <taxon>Bacteria</taxon>
        <taxon>Bacillati</taxon>
        <taxon>Bacillota</taxon>
        <taxon>Bacilli</taxon>
        <taxon>Bacillales</taxon>
        <taxon>Bacillaceae</taxon>
        <taxon>Evansella</taxon>
    </lineage>
</organism>
<dbReference type="PANTHER" id="PTHR11264:SF0">
    <property type="entry name" value="URACIL-DNA GLYCOSYLASE"/>
    <property type="match status" value="1"/>
</dbReference>
<dbReference type="NCBIfam" id="NF003591">
    <property type="entry name" value="PRK05254.1-4"/>
    <property type="match status" value="1"/>
</dbReference>
<dbReference type="GO" id="GO:0004844">
    <property type="term" value="F:uracil DNA N-glycosylase activity"/>
    <property type="evidence" value="ECO:0007669"/>
    <property type="project" value="UniProtKB-EC"/>
</dbReference>
<dbReference type="NCBIfam" id="NF003592">
    <property type="entry name" value="PRK05254.1-5"/>
    <property type="match status" value="1"/>
</dbReference>
<feature type="domain" description="Uracil-DNA glycosylase-like" evidence="12">
    <location>
        <begin position="51"/>
        <end position="211"/>
    </location>
</feature>
<evidence type="ECO:0000256" key="2">
    <source>
        <dbReference type="ARBA" id="ARBA00002631"/>
    </source>
</evidence>
<evidence type="ECO:0000256" key="4">
    <source>
        <dbReference type="ARBA" id="ARBA00012030"/>
    </source>
</evidence>
<keyword evidence="14" id="KW-1185">Reference proteome</keyword>
<reference evidence="13 14" key="1">
    <citation type="submission" date="2021-06" db="EMBL/GenBank/DDBJ databases">
        <title>Bacillus sp. RD4P76, an endophyte from a halophyte.</title>
        <authorList>
            <person name="Sun J.-Q."/>
        </authorList>
    </citation>
    <scope>NUCLEOTIDE SEQUENCE [LARGE SCALE GENOMIC DNA]</scope>
    <source>
        <strain evidence="13 14">JCM 17098</strain>
    </source>
</reference>
<evidence type="ECO:0000256" key="3">
    <source>
        <dbReference type="ARBA" id="ARBA00008184"/>
    </source>
</evidence>
<dbReference type="NCBIfam" id="NF003588">
    <property type="entry name" value="PRK05254.1-1"/>
    <property type="match status" value="1"/>
</dbReference>
<dbReference type="CDD" id="cd10027">
    <property type="entry name" value="UDG-F1-like"/>
    <property type="match status" value="1"/>
</dbReference>
<keyword evidence="8 9" id="KW-0234">DNA repair</keyword>
<evidence type="ECO:0000256" key="5">
    <source>
        <dbReference type="ARBA" id="ARBA00018429"/>
    </source>
</evidence>
<keyword evidence="9" id="KW-0963">Cytoplasm</keyword>
<evidence type="ECO:0000259" key="12">
    <source>
        <dbReference type="SMART" id="SM00986"/>
    </source>
</evidence>
<dbReference type="Pfam" id="PF03167">
    <property type="entry name" value="UDG"/>
    <property type="match status" value="1"/>
</dbReference>
<evidence type="ECO:0000313" key="14">
    <source>
        <dbReference type="Proteomes" id="UP000790580"/>
    </source>
</evidence>
<dbReference type="Proteomes" id="UP000790580">
    <property type="component" value="Unassembled WGS sequence"/>
</dbReference>
<evidence type="ECO:0000256" key="10">
    <source>
        <dbReference type="PROSITE-ProRule" id="PRU10072"/>
    </source>
</evidence>
<dbReference type="PANTHER" id="PTHR11264">
    <property type="entry name" value="URACIL-DNA GLYCOSYLASE"/>
    <property type="match status" value="1"/>
</dbReference>
<evidence type="ECO:0000256" key="1">
    <source>
        <dbReference type="ARBA" id="ARBA00001400"/>
    </source>
</evidence>
<evidence type="ECO:0000256" key="9">
    <source>
        <dbReference type="HAMAP-Rule" id="MF_00148"/>
    </source>
</evidence>
<keyword evidence="6 9" id="KW-0227">DNA damage</keyword>
<gene>
    <name evidence="9" type="primary">ung</name>
    <name evidence="13" type="ORF">KS407_22945</name>
</gene>
<dbReference type="PROSITE" id="PS00130">
    <property type="entry name" value="U_DNA_GLYCOSYLASE"/>
    <property type="match status" value="1"/>
</dbReference>
<keyword evidence="13" id="KW-0326">Glycosidase</keyword>
<accession>A0ABS6K0A2</accession>
<comment type="caution">
    <text evidence="13">The sequence shown here is derived from an EMBL/GenBank/DDBJ whole genome shotgun (WGS) entry which is preliminary data.</text>
</comment>
<dbReference type="SMART" id="SM00986">
    <property type="entry name" value="UDG"/>
    <property type="match status" value="1"/>
</dbReference>
<dbReference type="SMART" id="SM00987">
    <property type="entry name" value="UreE_C"/>
    <property type="match status" value="1"/>
</dbReference>
<dbReference type="EMBL" id="JAHQCR010000091">
    <property type="protein sequence ID" value="MBU9724286.1"/>
    <property type="molecule type" value="Genomic_DNA"/>
</dbReference>
<proteinExistence type="inferred from homology"/>
<dbReference type="SUPFAM" id="SSF52141">
    <property type="entry name" value="Uracil-DNA glycosylase-like"/>
    <property type="match status" value="1"/>
</dbReference>
<dbReference type="NCBIfam" id="TIGR00628">
    <property type="entry name" value="ung"/>
    <property type="match status" value="1"/>
</dbReference>
<dbReference type="NCBIfam" id="NF003589">
    <property type="entry name" value="PRK05254.1-2"/>
    <property type="match status" value="1"/>
</dbReference>
<dbReference type="HAMAP" id="MF_00148">
    <property type="entry name" value="UDG"/>
    <property type="match status" value="1"/>
</dbReference>
<feature type="active site" description="Proton acceptor" evidence="9 10">
    <location>
        <position position="66"/>
    </location>
</feature>
<evidence type="ECO:0000313" key="13">
    <source>
        <dbReference type="EMBL" id="MBU9724286.1"/>
    </source>
</evidence>
<dbReference type="InterPro" id="IPR005122">
    <property type="entry name" value="Uracil-DNA_glycosylase-like"/>
</dbReference>
<comment type="catalytic activity">
    <reaction evidence="1 9 11">
        <text>Hydrolyzes single-stranded DNA or mismatched double-stranded DNA and polynucleotides, releasing free uracil.</text>
        <dbReference type="EC" id="3.2.2.27"/>
    </reaction>
</comment>
<dbReference type="Gene3D" id="3.40.470.10">
    <property type="entry name" value="Uracil-DNA glycosylase-like domain"/>
    <property type="match status" value="1"/>
</dbReference>
<comment type="function">
    <text evidence="2 9 11">Excises uracil residues from the DNA which can arise as a result of misincorporation of dUMP residues by DNA polymerase or due to deamination of cytosine.</text>
</comment>
<sequence length="227" mass="26040">MTISEINTDWQKYINREFQKSYFVELKEFLNKEYEEKLVFPAYKNIFHALNSTSYEDTKVVILGQDPYHGKGQAHGLSFSVQPGVKIPPSLRNIYKELHSDLGYEIPSHGYLQSWANEGVLLLNTVLTVQEGKAYSHQKKGWEEFTDAVIQELNNRSTPVVFILWGRHAQGKKSFITGEQHHIIESPHPSPLSANRGFFGSRPFSKTNSFLRSSGLKEVNWELPVKL</sequence>
<dbReference type="InterPro" id="IPR002043">
    <property type="entry name" value="UDG_fam1"/>
</dbReference>
<dbReference type="InterPro" id="IPR036895">
    <property type="entry name" value="Uracil-DNA_glycosylase-like_sf"/>
</dbReference>
<evidence type="ECO:0000256" key="11">
    <source>
        <dbReference type="RuleBase" id="RU003780"/>
    </source>
</evidence>
<keyword evidence="7 9" id="KW-0378">Hydrolase</keyword>
<evidence type="ECO:0000256" key="8">
    <source>
        <dbReference type="ARBA" id="ARBA00023204"/>
    </source>
</evidence>
<protein>
    <recommendedName>
        <fullName evidence="5 9">Uracil-DNA glycosylase</fullName>
        <shortName evidence="9">UDG</shortName>
        <ecNumber evidence="4 9">3.2.2.27</ecNumber>
    </recommendedName>
</protein>
<evidence type="ECO:0000256" key="6">
    <source>
        <dbReference type="ARBA" id="ARBA00022763"/>
    </source>
</evidence>
<dbReference type="EC" id="3.2.2.27" evidence="4 9"/>
<dbReference type="InterPro" id="IPR018085">
    <property type="entry name" value="Ura-DNA_Glyclase_AS"/>
</dbReference>
<evidence type="ECO:0000256" key="7">
    <source>
        <dbReference type="ARBA" id="ARBA00022801"/>
    </source>
</evidence>